<feature type="domain" description="SusD-like N-terminal" evidence="7">
    <location>
        <begin position="61"/>
        <end position="252"/>
    </location>
</feature>
<dbReference type="GO" id="GO:0009279">
    <property type="term" value="C:cell outer membrane"/>
    <property type="evidence" value="ECO:0007669"/>
    <property type="project" value="UniProtKB-SubCell"/>
</dbReference>
<dbReference type="AlphaFoldDB" id="A0AA48HBJ6"/>
<feature type="domain" description="RagB/SusD" evidence="6">
    <location>
        <begin position="352"/>
        <end position="485"/>
    </location>
</feature>
<evidence type="ECO:0000256" key="3">
    <source>
        <dbReference type="ARBA" id="ARBA00022729"/>
    </source>
</evidence>
<evidence type="ECO:0000259" key="6">
    <source>
        <dbReference type="Pfam" id="PF07980"/>
    </source>
</evidence>
<dbReference type="Proteomes" id="UP001330184">
    <property type="component" value="Chromosome"/>
</dbReference>
<dbReference type="InterPro" id="IPR011990">
    <property type="entry name" value="TPR-like_helical_dom_sf"/>
</dbReference>
<protein>
    <submittedName>
        <fullName evidence="8">Membrane protein</fullName>
    </submittedName>
</protein>
<evidence type="ECO:0000256" key="2">
    <source>
        <dbReference type="ARBA" id="ARBA00006275"/>
    </source>
</evidence>
<dbReference type="Gene3D" id="1.25.40.390">
    <property type="match status" value="1"/>
</dbReference>
<evidence type="ECO:0000313" key="8">
    <source>
        <dbReference type="EMBL" id="BDW93082.1"/>
    </source>
</evidence>
<accession>A0AA48HBJ6</accession>
<dbReference type="Pfam" id="PF07980">
    <property type="entry name" value="SusD_RagB"/>
    <property type="match status" value="1"/>
</dbReference>
<evidence type="ECO:0000256" key="4">
    <source>
        <dbReference type="ARBA" id="ARBA00023136"/>
    </source>
</evidence>
<evidence type="ECO:0000259" key="7">
    <source>
        <dbReference type="Pfam" id="PF14322"/>
    </source>
</evidence>
<dbReference type="CDD" id="cd08977">
    <property type="entry name" value="SusD"/>
    <property type="match status" value="1"/>
</dbReference>
<reference evidence="8 9" key="1">
    <citation type="submission" date="2023-01" db="EMBL/GenBank/DDBJ databases">
        <title>Complete genome sequence of Muricauda aquimarina strain IFOP_LL357.</title>
        <authorList>
            <person name="Gajardo G."/>
            <person name="Ueki S."/>
            <person name="Maruyama F."/>
        </authorList>
    </citation>
    <scope>NUCLEOTIDE SEQUENCE [LARGE SCALE GENOMIC DNA]</scope>
    <source>
        <strain evidence="8 9">IFOP_LL357</strain>
    </source>
</reference>
<organism evidence="8 9">
    <name type="scientific">Flagellimonas marinaquae</name>
    <dbReference type="NCBI Taxonomy" id="254955"/>
    <lineage>
        <taxon>Bacteria</taxon>
        <taxon>Pseudomonadati</taxon>
        <taxon>Bacteroidota</taxon>
        <taxon>Flavobacteriia</taxon>
        <taxon>Flavobacteriales</taxon>
        <taxon>Flavobacteriaceae</taxon>
        <taxon>Flagellimonas</taxon>
    </lineage>
</organism>
<gene>
    <name evidence="8" type="ORF">MACH07_19140</name>
</gene>
<proteinExistence type="inferred from homology"/>
<dbReference type="InterPro" id="IPR012944">
    <property type="entry name" value="SusD_RagB_dom"/>
</dbReference>
<keyword evidence="5" id="KW-0998">Cell outer membrane</keyword>
<evidence type="ECO:0000256" key="1">
    <source>
        <dbReference type="ARBA" id="ARBA00004442"/>
    </source>
</evidence>
<evidence type="ECO:0000256" key="5">
    <source>
        <dbReference type="ARBA" id="ARBA00023237"/>
    </source>
</evidence>
<dbReference type="EMBL" id="AP027268">
    <property type="protein sequence ID" value="BDW93082.1"/>
    <property type="molecule type" value="Genomic_DNA"/>
</dbReference>
<evidence type="ECO:0000313" key="9">
    <source>
        <dbReference type="Proteomes" id="UP001330184"/>
    </source>
</evidence>
<keyword evidence="3" id="KW-0732">Signal</keyword>
<keyword evidence="9" id="KW-1185">Reference proteome</keyword>
<name>A0AA48HBJ6_9FLAO</name>
<sequence length="486" mass="54536">MKNKEIGVKNLKKNKPMYKTININVKTFLRYTTVLGLLITTACDDILERTPENQVEEASVVTDETSARAAVNGMYNELQSSDYYGDNFLIMGDVSSDIAQSIGTWDFYREMDTYEVSAAGNTENDNFYKRANSAINIANNVLKKVAELDNITDESKDAKLGAAYFIRALALFDLNRVYGGVPGVVGTMGMPVIREATGSIEEITYPERPALLDSYLAVEEDLLNAIELLPDTNDKTVASKGAARALISRLYLYLEYYEDVIDYSTDVIADPKYTLNPNFLDIFVTKSNQESVFELDFNTTDQSGIRNWYNPNGGRGDLTSHQEFYLEASSDPMDVRGQLFGFSESNGNFQIKYQKAGGLDNIHIIRISEMYLNRAEALAQTDDLDGAIDDLNEVRTRAGIDAIAVTPATKQEVLELIWQERKLEFAFEGHRFFDLTRTGQIMDVLQNINRNNGPAVSIPEIGRAVFPIPRFELDANPNLEQNEAYR</sequence>
<comment type="subcellular location">
    <subcellularLocation>
        <location evidence="1">Cell outer membrane</location>
    </subcellularLocation>
</comment>
<keyword evidence="4" id="KW-0472">Membrane</keyword>
<dbReference type="InterPro" id="IPR033985">
    <property type="entry name" value="SusD-like_N"/>
</dbReference>
<dbReference type="Pfam" id="PF14322">
    <property type="entry name" value="SusD-like_3"/>
    <property type="match status" value="1"/>
</dbReference>
<comment type="similarity">
    <text evidence="2">Belongs to the SusD family.</text>
</comment>
<dbReference type="SUPFAM" id="SSF48452">
    <property type="entry name" value="TPR-like"/>
    <property type="match status" value="1"/>
</dbReference>